<comment type="caution">
    <text evidence="1">The sequence shown here is derived from an EMBL/GenBank/DDBJ whole genome shotgun (WGS) entry which is preliminary data.</text>
</comment>
<gene>
    <name evidence="1" type="ORF">HPB49_011572</name>
</gene>
<keyword evidence="2" id="KW-1185">Reference proteome</keyword>
<name>A0ACB8C3A3_DERSI</name>
<evidence type="ECO:0000313" key="1">
    <source>
        <dbReference type="EMBL" id="KAH7933332.1"/>
    </source>
</evidence>
<reference evidence="1" key="1">
    <citation type="submission" date="2020-05" db="EMBL/GenBank/DDBJ databases">
        <title>Large-scale comparative analyses of tick genomes elucidate their genetic diversity and vector capacities.</title>
        <authorList>
            <person name="Jia N."/>
            <person name="Wang J."/>
            <person name="Shi W."/>
            <person name="Du L."/>
            <person name="Sun Y."/>
            <person name="Zhan W."/>
            <person name="Jiang J."/>
            <person name="Wang Q."/>
            <person name="Zhang B."/>
            <person name="Ji P."/>
            <person name="Sakyi L.B."/>
            <person name="Cui X."/>
            <person name="Yuan T."/>
            <person name="Jiang B."/>
            <person name="Yang W."/>
            <person name="Lam T.T.-Y."/>
            <person name="Chang Q."/>
            <person name="Ding S."/>
            <person name="Wang X."/>
            <person name="Zhu J."/>
            <person name="Ruan X."/>
            <person name="Zhao L."/>
            <person name="Wei J."/>
            <person name="Que T."/>
            <person name="Du C."/>
            <person name="Cheng J."/>
            <person name="Dai P."/>
            <person name="Han X."/>
            <person name="Huang E."/>
            <person name="Gao Y."/>
            <person name="Liu J."/>
            <person name="Shao H."/>
            <person name="Ye R."/>
            <person name="Li L."/>
            <person name="Wei W."/>
            <person name="Wang X."/>
            <person name="Wang C."/>
            <person name="Yang T."/>
            <person name="Huo Q."/>
            <person name="Li W."/>
            <person name="Guo W."/>
            <person name="Chen H."/>
            <person name="Zhou L."/>
            <person name="Ni X."/>
            <person name="Tian J."/>
            <person name="Zhou Y."/>
            <person name="Sheng Y."/>
            <person name="Liu T."/>
            <person name="Pan Y."/>
            <person name="Xia L."/>
            <person name="Li J."/>
            <person name="Zhao F."/>
            <person name="Cao W."/>
        </authorList>
    </citation>
    <scope>NUCLEOTIDE SEQUENCE</scope>
    <source>
        <strain evidence="1">Dsil-2018</strain>
    </source>
</reference>
<sequence length="386" mass="42025">MILRKRYCCFLRATATAGAVPFTLAAAAERIARSPLNHRFYCHRLESKAGLTKFTYGNLDLPMEDKTLPPYVDYVNDASVTSVHGELAPLKTPPKKARKSRSTAMGLLKVAVAVLLITTVASLTLLFLKQGQPTPNVECIKIADAPAEGAAPSRVRRATIPQGRESPNSLPGARLGTLDLGTTSGIESRKGGPDLPDVTKLTLLAAGNNYITVAWERPKASFDYYWVSVTDDRGEKHPNSGSCPDGTIIRQDQTQVTCTGLESCSNVTISIRTHRNGPPERTSIGVALPHIFVPGKDCQQNLCYEWVPWSGNTVPENAVAGGQDKAGTLYVCRAKHEGLFIPGKFASWESTCYVPYNRGEQSYKDFEVNGIFRALGMFSFRMADPA</sequence>
<dbReference type="Proteomes" id="UP000821865">
    <property type="component" value="Chromosome 9"/>
</dbReference>
<proteinExistence type="predicted"/>
<dbReference type="EMBL" id="CM023478">
    <property type="protein sequence ID" value="KAH7933332.1"/>
    <property type="molecule type" value="Genomic_DNA"/>
</dbReference>
<organism evidence="1 2">
    <name type="scientific">Dermacentor silvarum</name>
    <name type="common">Tick</name>
    <dbReference type="NCBI Taxonomy" id="543639"/>
    <lineage>
        <taxon>Eukaryota</taxon>
        <taxon>Metazoa</taxon>
        <taxon>Ecdysozoa</taxon>
        <taxon>Arthropoda</taxon>
        <taxon>Chelicerata</taxon>
        <taxon>Arachnida</taxon>
        <taxon>Acari</taxon>
        <taxon>Parasitiformes</taxon>
        <taxon>Ixodida</taxon>
        <taxon>Ixodoidea</taxon>
        <taxon>Ixodidae</taxon>
        <taxon>Rhipicephalinae</taxon>
        <taxon>Dermacentor</taxon>
    </lineage>
</organism>
<evidence type="ECO:0000313" key="2">
    <source>
        <dbReference type="Proteomes" id="UP000821865"/>
    </source>
</evidence>
<protein>
    <submittedName>
        <fullName evidence="1">Uncharacterized protein</fullName>
    </submittedName>
</protein>
<accession>A0ACB8C3A3</accession>